<dbReference type="Proteomes" id="UP000053562">
    <property type="component" value="Unassembled WGS sequence"/>
</dbReference>
<feature type="compositionally biased region" description="Polar residues" evidence="1">
    <location>
        <begin position="266"/>
        <end position="276"/>
    </location>
</feature>
<organism evidence="2 3">
    <name type="scientific">Plasmodium vivax India VII</name>
    <dbReference type="NCBI Taxonomy" id="1077284"/>
    <lineage>
        <taxon>Eukaryota</taxon>
        <taxon>Sar</taxon>
        <taxon>Alveolata</taxon>
        <taxon>Apicomplexa</taxon>
        <taxon>Aconoidasida</taxon>
        <taxon>Haemosporida</taxon>
        <taxon>Plasmodiidae</taxon>
        <taxon>Plasmodium</taxon>
        <taxon>Plasmodium (Plasmodium)</taxon>
    </lineage>
</organism>
<reference evidence="2 3" key="1">
    <citation type="submission" date="2011-08" db="EMBL/GenBank/DDBJ databases">
        <title>The Genome Sequence of Plasmodium vivax India VII.</title>
        <authorList>
            <consortium name="The Broad Institute Genome Sequencing Platform"/>
            <consortium name="The Broad Institute Genome Sequencing Center for Infectious Disease"/>
            <person name="Neafsey D."/>
            <person name="Carlton J."/>
            <person name="Barnwell J."/>
            <person name="Collins W."/>
            <person name="Escalante A."/>
            <person name="Mullikin J."/>
            <person name="Saul A."/>
            <person name="Guigo R."/>
            <person name="Camara F."/>
            <person name="Young S.K."/>
            <person name="Zeng Q."/>
            <person name="Gargeya S."/>
            <person name="Fitzgerald M."/>
            <person name="Haas B."/>
            <person name="Abouelleil A."/>
            <person name="Alvarado L."/>
            <person name="Arachchi H.M."/>
            <person name="Berlin A."/>
            <person name="Brown A."/>
            <person name="Chapman S.B."/>
            <person name="Chen Z."/>
            <person name="Dunbar C."/>
            <person name="Freedman E."/>
            <person name="Gearin G."/>
            <person name="Gellesch M."/>
            <person name="Goldberg J."/>
            <person name="Griggs A."/>
            <person name="Gujja S."/>
            <person name="Heiman D."/>
            <person name="Howarth C."/>
            <person name="Larson L."/>
            <person name="Lui A."/>
            <person name="MacDonald P.J.P."/>
            <person name="Montmayeur A."/>
            <person name="Murphy C."/>
            <person name="Neiman D."/>
            <person name="Pearson M."/>
            <person name="Priest M."/>
            <person name="Roberts A."/>
            <person name="Saif S."/>
            <person name="Shea T."/>
            <person name="Shenoy N."/>
            <person name="Sisk P."/>
            <person name="Stolte C."/>
            <person name="Sykes S."/>
            <person name="Wortman J."/>
            <person name="Nusbaum C."/>
            <person name="Birren B."/>
        </authorList>
    </citation>
    <scope>NUCLEOTIDE SEQUENCE [LARGE SCALE GENOMIC DNA]</scope>
    <source>
        <strain evidence="2 3">India VII</strain>
    </source>
</reference>
<proteinExistence type="predicted"/>
<feature type="region of interest" description="Disordered" evidence="1">
    <location>
        <begin position="256"/>
        <end position="328"/>
    </location>
</feature>
<feature type="compositionally biased region" description="Basic and acidic residues" evidence="1">
    <location>
        <begin position="553"/>
        <end position="566"/>
    </location>
</feature>
<dbReference type="AlphaFoldDB" id="A0A0J9S6F0"/>
<evidence type="ECO:0000313" key="3">
    <source>
        <dbReference type="Proteomes" id="UP000053562"/>
    </source>
</evidence>
<feature type="compositionally biased region" description="Basic and acidic residues" evidence="1">
    <location>
        <begin position="280"/>
        <end position="293"/>
    </location>
</feature>
<evidence type="ECO:0000256" key="1">
    <source>
        <dbReference type="SAM" id="MobiDB-lite"/>
    </source>
</evidence>
<sequence length="566" mass="65737">MEKPKCIICGGTSFRIEEAQVVCNECNYVNEIQQEQFEEDYEEHPIDDHVNKDYLEKDFYDILKKLYRNDKLITKIKNYVFKENDEFFVRYQKVLLNFIYVFVKDHHLPPLLYDEVKNIWFHLLKVNIMNTNVYVPMGDAKDSVKSVFEVIRAQKLKDTVGDILNSGKVLNEVKNVIKKMGLSKLSYFFIIQKKIINETSKSLEFLPRKSEVFRRSEIKLLKLYKKTALLESEKKNKEDFLKINEIIHNIRRSRLSNQGGEADQGGDQNFAISSVGPTRGKREEGVPSERELLEAAPRQNTFGDNYEDFDVYERPEGGGNFNQGGSGDFAELEQFGQLDQFGQMDQFGQPNEFDQLDQFGELDRIDQLDQVEQFDQLEQFDQMEQLDQPLQPLQAKREEAPPGAAAPPKGVENFAEDENYAQAERVYHFYSSFLINQLLKNKKLFRPVDSNVSANYMNRSINHTNVIDLIYQHDFLYYFHEELRKKCDIEFLSFYDIMQVFKGDYDYLLPPSLGLSTGPYVPSSEGRATGSGPLQGDEEEGYHIDEQGSVPHEGYHFEERGSVPHE</sequence>
<protein>
    <submittedName>
        <fullName evidence="2">Uncharacterized protein</fullName>
    </submittedName>
</protein>
<dbReference type="EMBL" id="KQ234386">
    <property type="protein sequence ID" value="KMZ77647.1"/>
    <property type="molecule type" value="Genomic_DNA"/>
</dbReference>
<gene>
    <name evidence="2" type="ORF">PVIIG_03879</name>
</gene>
<accession>A0A0J9S6F0</accession>
<feature type="region of interest" description="Disordered" evidence="1">
    <location>
        <begin position="520"/>
        <end position="566"/>
    </location>
</feature>
<evidence type="ECO:0000313" key="2">
    <source>
        <dbReference type="EMBL" id="KMZ77647.1"/>
    </source>
</evidence>
<feature type="non-terminal residue" evidence="2">
    <location>
        <position position="566"/>
    </location>
</feature>
<name>A0A0J9S6F0_PLAVI</name>
<feature type="compositionally biased region" description="Gly residues" evidence="1">
    <location>
        <begin position="317"/>
        <end position="327"/>
    </location>
</feature>